<organism evidence="2 3">
    <name type="scientific">Dokdonella ginsengisoli</name>
    <dbReference type="NCBI Taxonomy" id="363846"/>
    <lineage>
        <taxon>Bacteria</taxon>
        <taxon>Pseudomonadati</taxon>
        <taxon>Pseudomonadota</taxon>
        <taxon>Gammaproteobacteria</taxon>
        <taxon>Lysobacterales</taxon>
        <taxon>Rhodanobacteraceae</taxon>
        <taxon>Dokdonella</taxon>
    </lineage>
</organism>
<reference evidence="3" key="1">
    <citation type="journal article" date="2019" name="Int. J. Syst. Evol. Microbiol.">
        <title>The Global Catalogue of Microorganisms (GCM) 10K type strain sequencing project: providing services to taxonomists for standard genome sequencing and annotation.</title>
        <authorList>
            <consortium name="The Broad Institute Genomics Platform"/>
            <consortium name="The Broad Institute Genome Sequencing Center for Infectious Disease"/>
            <person name="Wu L."/>
            <person name="Ma J."/>
        </authorList>
    </citation>
    <scope>NUCLEOTIDE SEQUENCE [LARGE SCALE GENOMIC DNA]</scope>
    <source>
        <strain evidence="3">CCUG 30340</strain>
    </source>
</reference>
<comment type="caution">
    <text evidence="2">The sequence shown here is derived from an EMBL/GenBank/DDBJ whole genome shotgun (WGS) entry which is preliminary data.</text>
</comment>
<dbReference type="EMBL" id="JBHSHD010000002">
    <property type="protein sequence ID" value="MFC4818909.1"/>
    <property type="molecule type" value="Genomic_DNA"/>
</dbReference>
<evidence type="ECO:0000313" key="2">
    <source>
        <dbReference type="EMBL" id="MFC4818909.1"/>
    </source>
</evidence>
<accession>A0ABV9QQL1</accession>
<evidence type="ECO:0000313" key="3">
    <source>
        <dbReference type="Proteomes" id="UP001595886"/>
    </source>
</evidence>
<dbReference type="Proteomes" id="UP001595886">
    <property type="component" value="Unassembled WGS sequence"/>
</dbReference>
<gene>
    <name evidence="2" type="ORF">ACFO6Q_01155</name>
</gene>
<evidence type="ECO:0008006" key="4">
    <source>
        <dbReference type="Google" id="ProtNLM"/>
    </source>
</evidence>
<sequence>MAHRYTAAIALLGLAAAVPSGAAEFAALGLPGSQLAALSADGCTAAGGISGGEAGFRWSVGGGVQKLEAAISVRALSASGRYAAGSSLDAERREVASYWDADGRLHRLGGAPGVDAISVVSQAFGVTDAQQVVGSVGNAAAAFAWTPADGLRLLDAGGAAAARAEGVSDDGTLVYGWSESADGHRRGVRWSSGAARPLRGDDARDVREIAASSRSAGVLLGLAEDARGGVSAYRWSADRGVVAPPPFEPARFVRLLASSEDGRLVVGSAGQGDERRAIVWSAADGVQFLDRWLASRGVAVPPGWRLGAATAISADGRRIGGWGLRDGRFDSFVLDLGADTGSATTGCATKR</sequence>
<feature type="chain" id="PRO_5046280779" description="HAF repeat-containing protein" evidence="1">
    <location>
        <begin position="23"/>
        <end position="351"/>
    </location>
</feature>
<feature type="signal peptide" evidence="1">
    <location>
        <begin position="1"/>
        <end position="22"/>
    </location>
</feature>
<keyword evidence="1" id="KW-0732">Signal</keyword>
<protein>
    <recommendedName>
        <fullName evidence="4">HAF repeat-containing protein</fullName>
    </recommendedName>
</protein>
<dbReference type="RefSeq" id="WP_380018645.1">
    <property type="nucleotide sequence ID" value="NZ_JBHSHD010000002.1"/>
</dbReference>
<proteinExistence type="predicted"/>
<keyword evidence="3" id="KW-1185">Reference proteome</keyword>
<name>A0ABV9QQL1_9GAMM</name>
<evidence type="ECO:0000256" key="1">
    <source>
        <dbReference type="SAM" id="SignalP"/>
    </source>
</evidence>